<dbReference type="PANTHER" id="PTHR13343">
    <property type="entry name" value="CREG1 PROTEIN"/>
    <property type="match status" value="1"/>
</dbReference>
<feature type="transmembrane region" description="Helical" evidence="6">
    <location>
        <begin position="245"/>
        <end position="264"/>
    </location>
</feature>
<dbReference type="GO" id="GO:0005615">
    <property type="term" value="C:extracellular space"/>
    <property type="evidence" value="ECO:0007669"/>
    <property type="project" value="TreeGrafter"/>
</dbReference>
<dbReference type="GO" id="GO:0005737">
    <property type="term" value="C:cytoplasm"/>
    <property type="evidence" value="ECO:0007669"/>
    <property type="project" value="UniProtKB-ARBA"/>
</dbReference>
<organism evidence="8 9">
    <name type="scientific">Aromia moschata</name>
    <dbReference type="NCBI Taxonomy" id="1265417"/>
    <lineage>
        <taxon>Eukaryota</taxon>
        <taxon>Metazoa</taxon>
        <taxon>Ecdysozoa</taxon>
        <taxon>Arthropoda</taxon>
        <taxon>Hexapoda</taxon>
        <taxon>Insecta</taxon>
        <taxon>Pterygota</taxon>
        <taxon>Neoptera</taxon>
        <taxon>Endopterygota</taxon>
        <taxon>Coleoptera</taxon>
        <taxon>Polyphaga</taxon>
        <taxon>Cucujiformia</taxon>
        <taxon>Chrysomeloidea</taxon>
        <taxon>Cerambycidae</taxon>
        <taxon>Cerambycinae</taxon>
        <taxon>Callichromatini</taxon>
        <taxon>Aromia</taxon>
    </lineage>
</organism>
<evidence type="ECO:0000256" key="2">
    <source>
        <dbReference type="ARBA" id="ARBA00009230"/>
    </source>
</evidence>
<dbReference type="PANTHER" id="PTHR13343:SF17">
    <property type="entry name" value="CELLULAR REPRESSOR OF E1A-STIMULATED GENES, ISOFORM A"/>
    <property type="match status" value="1"/>
</dbReference>
<comment type="subcellular location">
    <subcellularLocation>
        <location evidence="1">Secreted</location>
    </subcellularLocation>
</comment>
<proteinExistence type="inferred from homology"/>
<gene>
    <name evidence="8" type="ORF">NQ318_002086</name>
</gene>
<comment type="caution">
    <text evidence="8">The sequence shown here is derived from an EMBL/GenBank/DDBJ whole genome shotgun (WGS) entry which is preliminary data.</text>
</comment>
<keyword evidence="3" id="KW-0964">Secreted</keyword>
<accession>A0AAV8X8D1</accession>
<keyword evidence="4" id="KW-0732">Signal</keyword>
<dbReference type="Pfam" id="PF13883">
    <property type="entry name" value="CREG_beta-barrel"/>
    <property type="match status" value="2"/>
</dbReference>
<dbReference type="Gene3D" id="2.30.110.10">
    <property type="entry name" value="Electron Transport, Fmn-binding Protein, Chain A"/>
    <property type="match status" value="2"/>
</dbReference>
<evidence type="ECO:0000313" key="8">
    <source>
        <dbReference type="EMBL" id="KAJ8934228.1"/>
    </source>
</evidence>
<dbReference type="AlphaFoldDB" id="A0AAV8X8D1"/>
<reference evidence="8" key="1">
    <citation type="journal article" date="2023" name="Insect Mol. Biol.">
        <title>Genome sequencing provides insights into the evolution of gene families encoding plant cell wall-degrading enzymes in longhorned beetles.</title>
        <authorList>
            <person name="Shin N.R."/>
            <person name="Okamura Y."/>
            <person name="Kirsch R."/>
            <person name="Pauchet Y."/>
        </authorList>
    </citation>
    <scope>NUCLEOTIDE SEQUENCE</scope>
    <source>
        <strain evidence="8">AMC_N1</strain>
    </source>
</reference>
<feature type="transmembrane region" description="Helical" evidence="6">
    <location>
        <begin position="276"/>
        <end position="299"/>
    </location>
</feature>
<feature type="domain" description="CREG-like beta-barrel" evidence="7">
    <location>
        <begin position="53"/>
        <end position="226"/>
    </location>
</feature>
<name>A0AAV8X8D1_9CUCU</name>
<evidence type="ECO:0000256" key="1">
    <source>
        <dbReference type="ARBA" id="ARBA00004613"/>
    </source>
</evidence>
<keyword evidence="6" id="KW-0472">Membrane</keyword>
<protein>
    <recommendedName>
        <fullName evidence="7">CREG-like beta-barrel domain-containing protein</fullName>
    </recommendedName>
</protein>
<dbReference type="EMBL" id="JAPWTK010001077">
    <property type="protein sequence ID" value="KAJ8934228.1"/>
    <property type="molecule type" value="Genomic_DNA"/>
</dbReference>
<evidence type="ECO:0000313" key="9">
    <source>
        <dbReference type="Proteomes" id="UP001162162"/>
    </source>
</evidence>
<evidence type="ECO:0000256" key="6">
    <source>
        <dbReference type="SAM" id="Phobius"/>
    </source>
</evidence>
<dbReference type="InterPro" id="IPR012349">
    <property type="entry name" value="Split_barrel_FMN-bd"/>
</dbReference>
<evidence type="ECO:0000256" key="4">
    <source>
        <dbReference type="ARBA" id="ARBA00022729"/>
    </source>
</evidence>
<dbReference type="SUPFAM" id="SSF50475">
    <property type="entry name" value="FMN-binding split barrel"/>
    <property type="match status" value="2"/>
</dbReference>
<keyword evidence="9" id="KW-1185">Reference proteome</keyword>
<evidence type="ECO:0000256" key="5">
    <source>
        <dbReference type="ARBA" id="ARBA00023180"/>
    </source>
</evidence>
<keyword evidence="6" id="KW-1133">Transmembrane helix</keyword>
<sequence length="461" mass="51308">MFHLFCSDLVSRKNSLTFKSSKMHMTLGLLLSILSMCGLYSCAVIPKIDETTTPAQVAKYIVHNSDWVSVASISVQRVIKGYPYVSLESVSDGPDSQTHWYSIYVYDSMGSNCKGSSGKELSRIYEDSRVTVMATTAQSDQCKKQNLDPQDPGCAKVFITGTFVKVDNTSSEYNFGKEALFEKHPSMRFWPEDHGFFVAKVDPIYIDVFYKIEGGHREHVSKEDYLAADITTLINGASESKECRYFIKLHFVINYNIVVALVSVRATTSKLGPLTMNAHVGLIIIGLFLCGLCGCNVIVPKSPPQPWKTALMARYIMHYSDWLSMATISTQTSIKGYPFVSLKSVSDGPSTKSTGTPYLYMSPLDVLAVDLASDQRVSIMATLAQSDYCRTENFDPQDPRCAKLLITGGYVKVNKSSSEYQFGLTALLDRHPSMKSWPTDHDFYVAKVVPTNIEVLDYFGV</sequence>
<evidence type="ECO:0000256" key="3">
    <source>
        <dbReference type="ARBA" id="ARBA00022525"/>
    </source>
</evidence>
<comment type="similarity">
    <text evidence="2">Belongs to the CREG family.</text>
</comment>
<evidence type="ECO:0000259" key="7">
    <source>
        <dbReference type="Pfam" id="PF13883"/>
    </source>
</evidence>
<dbReference type="InterPro" id="IPR055343">
    <property type="entry name" value="CREG_beta-barrel"/>
</dbReference>
<dbReference type="FunFam" id="2.30.110.10:FF:000004">
    <property type="entry name" value="Cellular repressor of E1A-stimulated genes 1"/>
    <property type="match status" value="1"/>
</dbReference>
<keyword evidence="5" id="KW-0325">Glycoprotein</keyword>
<dbReference type="Proteomes" id="UP001162162">
    <property type="component" value="Unassembled WGS sequence"/>
</dbReference>
<dbReference type="GO" id="GO:0012505">
    <property type="term" value="C:endomembrane system"/>
    <property type="evidence" value="ECO:0007669"/>
    <property type="project" value="UniProtKB-ARBA"/>
</dbReference>
<feature type="domain" description="CREG-like beta-barrel" evidence="7">
    <location>
        <begin position="307"/>
        <end position="460"/>
    </location>
</feature>
<keyword evidence="6" id="KW-0812">Transmembrane</keyword>